<feature type="non-terminal residue" evidence="3">
    <location>
        <position position="180"/>
    </location>
</feature>
<dbReference type="InterPro" id="IPR006689">
    <property type="entry name" value="Small_GTPase_ARF/SAR"/>
</dbReference>
<dbReference type="Pfam" id="PF00025">
    <property type="entry name" value="Arf"/>
    <property type="match status" value="1"/>
</dbReference>
<keyword evidence="4" id="KW-1185">Reference proteome</keyword>
<reference evidence="3" key="1">
    <citation type="submission" date="2023-10" db="EMBL/GenBank/DDBJ databases">
        <title>Genome assembly of Pristionchus species.</title>
        <authorList>
            <person name="Yoshida K."/>
            <person name="Sommer R.J."/>
        </authorList>
    </citation>
    <scope>NUCLEOTIDE SEQUENCE</scope>
    <source>
        <strain evidence="3">RS0144</strain>
    </source>
</reference>
<evidence type="ECO:0000313" key="4">
    <source>
        <dbReference type="Proteomes" id="UP001432027"/>
    </source>
</evidence>
<gene>
    <name evidence="3" type="ORF">PENTCL1PPCAC_13510</name>
</gene>
<evidence type="ECO:0000256" key="2">
    <source>
        <dbReference type="ARBA" id="ARBA00023134"/>
    </source>
</evidence>
<dbReference type="AlphaFoldDB" id="A0AAV5TEV4"/>
<evidence type="ECO:0000256" key="1">
    <source>
        <dbReference type="ARBA" id="ARBA00022741"/>
    </source>
</evidence>
<proteinExistence type="predicted"/>
<dbReference type="GO" id="GO:0003924">
    <property type="term" value="F:GTPase activity"/>
    <property type="evidence" value="ECO:0007669"/>
    <property type="project" value="InterPro"/>
</dbReference>
<dbReference type="Gene3D" id="3.40.50.300">
    <property type="entry name" value="P-loop containing nucleotide triphosphate hydrolases"/>
    <property type="match status" value="1"/>
</dbReference>
<keyword evidence="2" id="KW-0342">GTP-binding</keyword>
<organism evidence="3 4">
    <name type="scientific">Pristionchus entomophagus</name>
    <dbReference type="NCBI Taxonomy" id="358040"/>
    <lineage>
        <taxon>Eukaryota</taxon>
        <taxon>Metazoa</taxon>
        <taxon>Ecdysozoa</taxon>
        <taxon>Nematoda</taxon>
        <taxon>Chromadorea</taxon>
        <taxon>Rhabditida</taxon>
        <taxon>Rhabditina</taxon>
        <taxon>Diplogasteromorpha</taxon>
        <taxon>Diplogasteroidea</taxon>
        <taxon>Neodiplogasteridae</taxon>
        <taxon>Pristionchus</taxon>
    </lineage>
</organism>
<evidence type="ECO:0000313" key="3">
    <source>
        <dbReference type="EMBL" id="GMS91335.1"/>
    </source>
</evidence>
<accession>A0AAV5TEV4</accession>
<name>A0AAV5TEV4_9BILA</name>
<dbReference type="GO" id="GO:0005525">
    <property type="term" value="F:GTP binding"/>
    <property type="evidence" value="ECO:0007669"/>
    <property type="project" value="UniProtKB-KW"/>
</dbReference>
<sequence length="180" mass="20887">AEIATSIALSISIYGLMKYFLDYMIVRVVVFGEDEKLRRVVTDQILAGGKPLDGFPENMADAVRHKCYIGRDEYTFLEMLGDPVNYYNIYDLFDAAIFIIDCSTRDQQASLDLFERAMRLGTLNNIKFMIYALESDTSENISESDIKEIYGLERFIQQWYIQPVETPRLRGIEHGIKWIR</sequence>
<dbReference type="Proteomes" id="UP001432027">
    <property type="component" value="Unassembled WGS sequence"/>
</dbReference>
<comment type="caution">
    <text evidence="3">The sequence shown here is derived from an EMBL/GenBank/DDBJ whole genome shotgun (WGS) entry which is preliminary data.</text>
</comment>
<keyword evidence="1" id="KW-0547">Nucleotide-binding</keyword>
<protein>
    <recommendedName>
        <fullName evidence="5">ADP ribosylation factor</fullName>
    </recommendedName>
</protein>
<dbReference type="InterPro" id="IPR027417">
    <property type="entry name" value="P-loop_NTPase"/>
</dbReference>
<feature type="non-terminal residue" evidence="3">
    <location>
        <position position="1"/>
    </location>
</feature>
<evidence type="ECO:0008006" key="5">
    <source>
        <dbReference type="Google" id="ProtNLM"/>
    </source>
</evidence>
<dbReference type="EMBL" id="BTSX01000003">
    <property type="protein sequence ID" value="GMS91335.1"/>
    <property type="molecule type" value="Genomic_DNA"/>
</dbReference>